<evidence type="ECO:0000313" key="1">
    <source>
        <dbReference type="EMBL" id="ALA61026.1"/>
    </source>
</evidence>
<organism evidence="1 2">
    <name type="scientific">Nitrospira moscoviensis</name>
    <dbReference type="NCBI Taxonomy" id="42253"/>
    <lineage>
        <taxon>Bacteria</taxon>
        <taxon>Pseudomonadati</taxon>
        <taxon>Nitrospirota</taxon>
        <taxon>Nitrospiria</taxon>
        <taxon>Nitrospirales</taxon>
        <taxon>Nitrospiraceae</taxon>
        <taxon>Nitrospira</taxon>
    </lineage>
</organism>
<dbReference type="KEGG" id="nmv:NITMOv2_4655"/>
<proteinExistence type="predicted"/>
<gene>
    <name evidence="1" type="ORF">NITMOv2_4655</name>
</gene>
<evidence type="ECO:0000313" key="2">
    <source>
        <dbReference type="Proteomes" id="UP000069205"/>
    </source>
</evidence>
<name>A0A0K2GJA8_NITMO</name>
<dbReference type="PATRIC" id="fig|42253.5.peg.4590"/>
<dbReference type="Proteomes" id="UP000069205">
    <property type="component" value="Chromosome"/>
</dbReference>
<dbReference type="EMBL" id="CP011801">
    <property type="protein sequence ID" value="ALA61026.1"/>
    <property type="molecule type" value="Genomic_DNA"/>
</dbReference>
<evidence type="ECO:0008006" key="3">
    <source>
        <dbReference type="Google" id="ProtNLM"/>
    </source>
</evidence>
<keyword evidence="2" id="KW-1185">Reference proteome</keyword>
<dbReference type="OrthoDB" id="6716726at2"/>
<dbReference type="InterPro" id="IPR011122">
    <property type="entry name" value="WavE"/>
</dbReference>
<accession>A0A0K2GJA8</accession>
<dbReference type="RefSeq" id="WP_053381790.1">
    <property type="nucleotide sequence ID" value="NZ_CP011801.1"/>
</dbReference>
<reference evidence="1 2" key="1">
    <citation type="journal article" date="2015" name="Proc. Natl. Acad. Sci. U.S.A.">
        <title>Expanded metabolic versatility of ubiquitous nitrite-oxidizing bacteria from the genus Nitrospira.</title>
        <authorList>
            <person name="Koch H."/>
            <person name="Lucker S."/>
            <person name="Albertsen M."/>
            <person name="Kitzinger K."/>
            <person name="Herbold C."/>
            <person name="Spieck E."/>
            <person name="Nielsen P.H."/>
            <person name="Wagner M."/>
            <person name="Daims H."/>
        </authorList>
    </citation>
    <scope>NUCLEOTIDE SEQUENCE [LARGE SCALE GENOMIC DNA]</scope>
    <source>
        <strain evidence="1 2">NSP M-1</strain>
    </source>
</reference>
<dbReference type="Pfam" id="PF07507">
    <property type="entry name" value="WavE"/>
    <property type="match status" value="1"/>
</dbReference>
<sequence>MTITDSDITFVFQGPVLPGAGGTAELVRLTRRAFPRSRCVLSTWTGADLSGVPFDRVVLSRDPGGLPGIKARDGAGESNNVNRQLLSTRRGLEEVVTDYAVKIRTDCALEHAGFLATANRFLDAGAGPRILAPSLFTIDPLMFEQMPYHVSDWFQFGPTPALQRYWSAPFMAEQDAVFYERRPHARHSTFMDRRFRTRLAVEQYLAVQYAEPLGYPVPQYHNDIADSVMEGHRRFVARHWLIVDPWDLGLRFSKYHWAYRSGFQRLNCLLFVDWYGLYLEEGGRPVGAMPARLLARRRMQKQAARLLGRWMDKAGPLLLRPGLKRMVNRLLAVLAWQSERRPPRVLAEPQRSLLPRP</sequence>
<dbReference type="AlphaFoldDB" id="A0A0K2GJA8"/>
<protein>
    <recommendedName>
        <fullName evidence="3">WavE lipopolysaccharide synthesis</fullName>
    </recommendedName>
</protein>
<dbReference type="STRING" id="42253.NITMOv2_4655"/>